<keyword evidence="1" id="KW-0805">Transcription regulation</keyword>
<dbReference type="EMBL" id="BOMF01000011">
    <property type="protein sequence ID" value="GID43505.1"/>
    <property type="molecule type" value="Genomic_DNA"/>
</dbReference>
<dbReference type="PANTHER" id="PTHR44846">
    <property type="entry name" value="MANNOSYL-D-GLYCERATE TRANSPORT/METABOLISM SYSTEM REPRESSOR MNGR-RELATED"/>
    <property type="match status" value="1"/>
</dbReference>
<dbReference type="Gene3D" id="1.10.10.10">
    <property type="entry name" value="Winged helix-like DNA-binding domain superfamily/Winged helix DNA-binding domain"/>
    <property type="match status" value="1"/>
</dbReference>
<organism evidence="5">
    <name type="scientific">Actinoplanes campanulatus</name>
    <dbReference type="NCBI Taxonomy" id="113559"/>
    <lineage>
        <taxon>Bacteria</taxon>
        <taxon>Bacillati</taxon>
        <taxon>Actinomycetota</taxon>
        <taxon>Actinomycetes</taxon>
        <taxon>Micromonosporales</taxon>
        <taxon>Micromonosporaceae</taxon>
        <taxon>Actinoplanes</taxon>
    </lineage>
</organism>
<protein>
    <submittedName>
        <fullName evidence="5">Transcriptional regulator</fullName>
    </submittedName>
</protein>
<dbReference type="SUPFAM" id="SSF64288">
    <property type="entry name" value="Chorismate lyase-like"/>
    <property type="match status" value="1"/>
</dbReference>
<dbReference type="InterPro" id="IPR050679">
    <property type="entry name" value="Bact_HTH_transcr_reg"/>
</dbReference>
<evidence type="ECO:0000256" key="3">
    <source>
        <dbReference type="ARBA" id="ARBA00023163"/>
    </source>
</evidence>
<dbReference type="SMART" id="SM00866">
    <property type="entry name" value="UTRA"/>
    <property type="match status" value="1"/>
</dbReference>
<dbReference type="InterPro" id="IPR000524">
    <property type="entry name" value="Tscrpt_reg_HTH_GntR"/>
</dbReference>
<evidence type="ECO:0000259" key="4">
    <source>
        <dbReference type="PROSITE" id="PS50949"/>
    </source>
</evidence>
<sequence>MASMQQEPESTPGVVPVHHRIADSIRAEIVSGRLGPNDAVPSAGELAAKWNCSVGSARAALDVLTNEGRIVGGRGRRKRVRPPVRRIRLTVDFTQQQKNLVLRPEEERAAVGTAELTAGVPIDRTHFTARYSVVPITPELAEEFSVPDDVEVLRRVYETLEIDTGLRIAWSTSYIPVSIISGNPDLLREDLEPWPGGHQHQLYTVGIEIERFVRSVTATEPTPADRARWGIDPGVPLMWVRSRSVDTDGRVVELSDATYPADRVDLVFTESLDRWPAGHQSYTKGS</sequence>
<name>A0ABQ3WD43_9ACTN</name>
<dbReference type="PROSITE" id="PS50949">
    <property type="entry name" value="HTH_GNTR"/>
    <property type="match status" value="1"/>
</dbReference>
<proteinExistence type="predicted"/>
<reference evidence="5" key="1">
    <citation type="submission" date="2021-01" db="EMBL/GenBank/DDBJ databases">
        <title>Whole genome shotgun sequence of Actinoplanes capillaceus NBRC 16408.</title>
        <authorList>
            <person name="Komaki H."/>
            <person name="Tamura T."/>
        </authorList>
    </citation>
    <scope>NUCLEOTIDE SEQUENCE [LARGE SCALE GENOMIC DNA]</scope>
    <source>
        <strain evidence="5">NBRC 16408</strain>
    </source>
</reference>
<accession>A0ABQ3WD43</accession>
<keyword evidence="2" id="KW-0238">DNA-binding</keyword>
<dbReference type="PANTHER" id="PTHR44846:SF17">
    <property type="entry name" value="GNTR-FAMILY TRANSCRIPTIONAL REGULATOR"/>
    <property type="match status" value="1"/>
</dbReference>
<evidence type="ECO:0000256" key="1">
    <source>
        <dbReference type="ARBA" id="ARBA00023015"/>
    </source>
</evidence>
<dbReference type="InterPro" id="IPR011663">
    <property type="entry name" value="UTRA"/>
</dbReference>
<dbReference type="SMART" id="SM00345">
    <property type="entry name" value="HTH_GNTR"/>
    <property type="match status" value="1"/>
</dbReference>
<dbReference type="Pfam" id="PF07702">
    <property type="entry name" value="UTRA"/>
    <property type="match status" value="1"/>
</dbReference>
<dbReference type="Gene3D" id="3.40.1410.10">
    <property type="entry name" value="Chorismate lyase-like"/>
    <property type="match status" value="1"/>
</dbReference>
<dbReference type="SUPFAM" id="SSF46785">
    <property type="entry name" value="Winged helix' DNA-binding domain"/>
    <property type="match status" value="1"/>
</dbReference>
<dbReference type="Pfam" id="PF00392">
    <property type="entry name" value="GntR"/>
    <property type="match status" value="1"/>
</dbReference>
<keyword evidence="3" id="KW-0804">Transcription</keyword>
<comment type="caution">
    <text evidence="5">The sequence shown here is derived from an EMBL/GenBank/DDBJ whole genome shotgun (WGS) entry which is preliminary data.</text>
</comment>
<dbReference type="InterPro" id="IPR036390">
    <property type="entry name" value="WH_DNA-bd_sf"/>
</dbReference>
<dbReference type="InterPro" id="IPR028978">
    <property type="entry name" value="Chorismate_lyase_/UTRA_dom_sf"/>
</dbReference>
<feature type="domain" description="HTH gntR-type" evidence="4">
    <location>
        <begin position="15"/>
        <end position="83"/>
    </location>
</feature>
<dbReference type="InterPro" id="IPR036388">
    <property type="entry name" value="WH-like_DNA-bd_sf"/>
</dbReference>
<gene>
    <name evidence="5" type="ORF">Aca07nite_07800</name>
</gene>
<evidence type="ECO:0000313" key="5">
    <source>
        <dbReference type="EMBL" id="GID43505.1"/>
    </source>
</evidence>
<evidence type="ECO:0000256" key="2">
    <source>
        <dbReference type="ARBA" id="ARBA00023125"/>
    </source>
</evidence>